<dbReference type="Proteomes" id="UP001447516">
    <property type="component" value="Unassembled WGS sequence"/>
</dbReference>
<evidence type="ECO:0008006" key="3">
    <source>
        <dbReference type="Google" id="ProtNLM"/>
    </source>
</evidence>
<evidence type="ECO:0000313" key="2">
    <source>
        <dbReference type="Proteomes" id="UP001447516"/>
    </source>
</evidence>
<proteinExistence type="predicted"/>
<sequence>MFTKMADRLISRLAPKHSAQAACPCWYEGTACLFRKCCTYGASCGTGESCGNWILNC</sequence>
<keyword evidence="2" id="KW-1185">Reference proteome</keyword>
<evidence type="ECO:0000313" key="1">
    <source>
        <dbReference type="EMBL" id="MEN3535228.1"/>
    </source>
</evidence>
<gene>
    <name evidence="1" type="ORF">AAH991_08980</name>
</gene>
<dbReference type="EMBL" id="JBDJAW010000005">
    <property type="protein sequence ID" value="MEN3535228.1"/>
    <property type="molecule type" value="Genomic_DNA"/>
</dbReference>
<dbReference type="RefSeq" id="WP_346225289.1">
    <property type="nucleotide sequence ID" value="NZ_JBDJAW010000005.1"/>
</dbReference>
<accession>A0ABV0AIS9</accession>
<reference evidence="1 2" key="1">
    <citation type="submission" date="2024-05" db="EMBL/GenBank/DDBJ databases">
        <title>Microbispora sp.ZYX-F-249.</title>
        <authorList>
            <person name="Xie H."/>
        </authorList>
    </citation>
    <scope>NUCLEOTIDE SEQUENCE [LARGE SCALE GENOMIC DNA]</scope>
    <source>
        <strain evidence="1 2">ZYX-F-249</strain>
    </source>
</reference>
<protein>
    <recommendedName>
        <fullName evidence="3">Granulins domain-containing protein</fullName>
    </recommendedName>
</protein>
<organism evidence="1 2">
    <name type="scientific">Microbispora maris</name>
    <dbReference type="NCBI Taxonomy" id="3144104"/>
    <lineage>
        <taxon>Bacteria</taxon>
        <taxon>Bacillati</taxon>
        <taxon>Actinomycetota</taxon>
        <taxon>Actinomycetes</taxon>
        <taxon>Streptosporangiales</taxon>
        <taxon>Streptosporangiaceae</taxon>
        <taxon>Microbispora</taxon>
    </lineage>
</organism>
<name>A0ABV0AIS9_9ACTN</name>
<comment type="caution">
    <text evidence="1">The sequence shown here is derived from an EMBL/GenBank/DDBJ whole genome shotgun (WGS) entry which is preliminary data.</text>
</comment>